<dbReference type="GO" id="GO:0005634">
    <property type="term" value="C:nucleus"/>
    <property type="evidence" value="ECO:0007669"/>
    <property type="project" value="TreeGrafter"/>
</dbReference>
<dbReference type="Proteomes" id="UP000279236">
    <property type="component" value="Unassembled WGS sequence"/>
</dbReference>
<keyword evidence="1 2" id="KW-0694">RNA-binding</keyword>
<dbReference type="PANTHER" id="PTHR19965:SF82">
    <property type="entry name" value="THO COMPLEX SUBUNIT 4"/>
    <property type="match status" value="1"/>
</dbReference>
<feature type="region of interest" description="Disordered" evidence="3">
    <location>
        <begin position="1"/>
        <end position="81"/>
    </location>
</feature>
<comment type="caution">
    <text evidence="5">The sequence shown here is derived from an EMBL/GenBank/DDBJ whole genome shotgun (WGS) entry which is preliminary data.</text>
</comment>
<dbReference type="GO" id="GO:0003729">
    <property type="term" value="F:mRNA binding"/>
    <property type="evidence" value="ECO:0007669"/>
    <property type="project" value="TreeGrafter"/>
</dbReference>
<feature type="domain" description="RRM" evidence="4">
    <location>
        <begin position="89"/>
        <end position="167"/>
    </location>
</feature>
<accession>A0A427Y5S3</accession>
<proteinExistence type="predicted"/>
<dbReference type="InterPro" id="IPR051229">
    <property type="entry name" value="ALYREF_mRNA_export"/>
</dbReference>
<dbReference type="SMART" id="SM00360">
    <property type="entry name" value="RRM"/>
    <property type="match status" value="1"/>
</dbReference>
<feature type="compositionally biased region" description="Basic and acidic residues" evidence="3">
    <location>
        <begin position="50"/>
        <end position="80"/>
    </location>
</feature>
<feature type="region of interest" description="Disordered" evidence="3">
    <location>
        <begin position="174"/>
        <end position="290"/>
    </location>
</feature>
<evidence type="ECO:0000256" key="1">
    <source>
        <dbReference type="ARBA" id="ARBA00022884"/>
    </source>
</evidence>
<dbReference type="GeneID" id="39589215"/>
<keyword evidence="6" id="KW-1185">Reference proteome</keyword>
<name>A0A427Y5S3_9TREE</name>
<dbReference type="InterPro" id="IPR025715">
    <property type="entry name" value="FoP_C"/>
</dbReference>
<evidence type="ECO:0000256" key="2">
    <source>
        <dbReference type="PROSITE-ProRule" id="PRU00176"/>
    </source>
</evidence>
<sequence length="290" mass="31009">MDIDKPLDDMIQATRKPRGSGGGGADRKPRPNRERRERDSAPYARPPARSTEDKWVHDAYEGPARGERGERRGGRRERDAAPVYVSASPRIEVSGVHYEVTTDELKDIFSQAGTIVQGPTIRYDRSGRSTGIAVVEYASAQQAKVAINKFDGAMTKGQTIAIKLIAPARAKEDKAASGSGSLLNRLGGGSDLAGRIGRGDRERAPRGGRGDRDRGDRDRGDRDGARERGDREHGERGERRGGRGGASRGGRGGNTGAPRGGKRGPANADDLDKELDGFMKPDAAGDVAMA</sequence>
<dbReference type="InterPro" id="IPR000504">
    <property type="entry name" value="RRM_dom"/>
</dbReference>
<feature type="compositionally biased region" description="Basic and acidic residues" evidence="3">
    <location>
        <begin position="197"/>
        <end position="241"/>
    </location>
</feature>
<organism evidence="5 6">
    <name type="scientific">Apiotrichum porosum</name>
    <dbReference type="NCBI Taxonomy" id="105984"/>
    <lineage>
        <taxon>Eukaryota</taxon>
        <taxon>Fungi</taxon>
        <taxon>Dikarya</taxon>
        <taxon>Basidiomycota</taxon>
        <taxon>Agaricomycotina</taxon>
        <taxon>Tremellomycetes</taxon>
        <taxon>Trichosporonales</taxon>
        <taxon>Trichosporonaceae</taxon>
        <taxon>Apiotrichum</taxon>
    </lineage>
</organism>
<protein>
    <recommendedName>
        <fullName evidence="4">RRM domain-containing protein</fullName>
    </recommendedName>
</protein>
<evidence type="ECO:0000313" key="6">
    <source>
        <dbReference type="Proteomes" id="UP000279236"/>
    </source>
</evidence>
<dbReference type="SUPFAM" id="SSF54928">
    <property type="entry name" value="RNA-binding domain, RBD"/>
    <property type="match status" value="1"/>
</dbReference>
<dbReference type="Gene3D" id="3.30.70.330">
    <property type="match status" value="1"/>
</dbReference>
<dbReference type="InterPro" id="IPR012677">
    <property type="entry name" value="Nucleotide-bd_a/b_plait_sf"/>
</dbReference>
<dbReference type="Pfam" id="PF00076">
    <property type="entry name" value="RRM_1"/>
    <property type="match status" value="1"/>
</dbReference>
<dbReference type="OrthoDB" id="5382468at2759"/>
<dbReference type="STRING" id="105984.A0A427Y5S3"/>
<reference evidence="5 6" key="1">
    <citation type="submission" date="2018-11" db="EMBL/GenBank/DDBJ databases">
        <title>Genome sequence of Apiotrichum porosum DSM 27194.</title>
        <authorList>
            <person name="Aliyu H."/>
            <person name="Gorte O."/>
            <person name="Ochsenreither K."/>
        </authorList>
    </citation>
    <scope>NUCLEOTIDE SEQUENCE [LARGE SCALE GENOMIC DNA]</scope>
    <source>
        <strain evidence="5 6">DSM 27194</strain>
    </source>
</reference>
<dbReference type="InterPro" id="IPR035979">
    <property type="entry name" value="RBD_domain_sf"/>
</dbReference>
<gene>
    <name evidence="5" type="ORF">EHS24_004672</name>
</gene>
<feature type="compositionally biased region" description="Basic and acidic residues" evidence="3">
    <location>
        <begin position="25"/>
        <end position="40"/>
    </location>
</feature>
<evidence type="ECO:0000313" key="5">
    <source>
        <dbReference type="EMBL" id="RSH86420.1"/>
    </source>
</evidence>
<dbReference type="Pfam" id="PF13865">
    <property type="entry name" value="FoP_duplication"/>
    <property type="match status" value="1"/>
</dbReference>
<dbReference type="RefSeq" id="XP_028479205.1">
    <property type="nucleotide sequence ID" value="XM_028620233.1"/>
</dbReference>
<dbReference type="EMBL" id="RSCE01000002">
    <property type="protein sequence ID" value="RSH86420.1"/>
    <property type="molecule type" value="Genomic_DNA"/>
</dbReference>
<feature type="compositionally biased region" description="Gly residues" evidence="3">
    <location>
        <begin position="243"/>
        <end position="259"/>
    </location>
</feature>
<dbReference type="AlphaFoldDB" id="A0A427Y5S3"/>
<evidence type="ECO:0000259" key="4">
    <source>
        <dbReference type="PROSITE" id="PS50102"/>
    </source>
</evidence>
<dbReference type="PANTHER" id="PTHR19965">
    <property type="entry name" value="RNA AND EXPORT FACTOR BINDING PROTEIN"/>
    <property type="match status" value="1"/>
</dbReference>
<evidence type="ECO:0000256" key="3">
    <source>
        <dbReference type="SAM" id="MobiDB-lite"/>
    </source>
</evidence>
<dbReference type="PROSITE" id="PS50102">
    <property type="entry name" value="RRM"/>
    <property type="match status" value="1"/>
</dbReference>